<name>A0AAE0TWE5_9PEZI</name>
<keyword evidence="3" id="KW-1185">Reference proteome</keyword>
<protein>
    <recommendedName>
        <fullName evidence="1">Heterokaryon incompatibility domain-containing protein</fullName>
    </recommendedName>
</protein>
<dbReference type="EMBL" id="JAULSW010000005">
    <property type="protein sequence ID" value="KAK3381966.1"/>
    <property type="molecule type" value="Genomic_DNA"/>
</dbReference>
<evidence type="ECO:0000259" key="1">
    <source>
        <dbReference type="Pfam" id="PF06985"/>
    </source>
</evidence>
<dbReference type="Pfam" id="PF06985">
    <property type="entry name" value="HET"/>
    <property type="match status" value="1"/>
</dbReference>
<gene>
    <name evidence="2" type="ORF">B0H63DRAFT_561555</name>
</gene>
<evidence type="ECO:0000313" key="3">
    <source>
        <dbReference type="Proteomes" id="UP001285441"/>
    </source>
</evidence>
<feature type="domain" description="Heterokaryon incompatibility" evidence="1">
    <location>
        <begin position="152"/>
        <end position="212"/>
    </location>
</feature>
<sequence length="351" mass="40144">MSTLEPLCKYCSKTPLNDDSNTFPHRSWSLGPGSRIKCSNCRLCKLVVSVFQTLFQLGSWRNGEPLSKRSDVRLFWNSAKGPGGRFRFSLDPSTTAIHYIIKAATVTPPMPNQLTHLKYRYLRPTTTANFDAGRISDGMKQSIVEVQNIVQYVALSYVWGDVPSIRLTTANRSSFLLAGGIRKAWNSIPLTIRDASEHVRKLGVRYFWVDSLGLHLSLDQHLNRSTYVSRAWTFQEQHLVHRAVYIFEKQVFFRCREDTYAEKLVDHPARKGSTQLSRRSDSRFPKITHLDPPLSDFSDMISYYTPRALTNQSDILRALSGICRRVSDKAKCPFFEGIPVHVFEIFVVFRA</sequence>
<reference evidence="2" key="2">
    <citation type="submission" date="2023-06" db="EMBL/GenBank/DDBJ databases">
        <authorList>
            <consortium name="Lawrence Berkeley National Laboratory"/>
            <person name="Haridas S."/>
            <person name="Hensen N."/>
            <person name="Bonometti L."/>
            <person name="Westerberg I."/>
            <person name="Brannstrom I.O."/>
            <person name="Guillou S."/>
            <person name="Cros-Aarteil S."/>
            <person name="Calhoun S."/>
            <person name="Kuo A."/>
            <person name="Mondo S."/>
            <person name="Pangilinan J."/>
            <person name="Riley R."/>
            <person name="LaButti K."/>
            <person name="Andreopoulos B."/>
            <person name="Lipzen A."/>
            <person name="Chen C."/>
            <person name="Yanf M."/>
            <person name="Daum C."/>
            <person name="Ng V."/>
            <person name="Clum A."/>
            <person name="Steindorff A."/>
            <person name="Ohm R."/>
            <person name="Martin F."/>
            <person name="Silar P."/>
            <person name="Natvig D."/>
            <person name="Lalanne C."/>
            <person name="Gautier V."/>
            <person name="Ament-velasquez S.L."/>
            <person name="Kruys A."/>
            <person name="Hutchinson M.I."/>
            <person name="Powell A.J."/>
            <person name="Barry K."/>
            <person name="Miller A.N."/>
            <person name="Grigoriev I.V."/>
            <person name="Debuchy R."/>
            <person name="Gladieux P."/>
            <person name="Thoren M.H."/>
            <person name="Johannesson H."/>
        </authorList>
    </citation>
    <scope>NUCLEOTIDE SEQUENCE</scope>
    <source>
        <strain evidence="2">CBS 232.78</strain>
    </source>
</reference>
<organism evidence="2 3">
    <name type="scientific">Podospora didyma</name>
    <dbReference type="NCBI Taxonomy" id="330526"/>
    <lineage>
        <taxon>Eukaryota</taxon>
        <taxon>Fungi</taxon>
        <taxon>Dikarya</taxon>
        <taxon>Ascomycota</taxon>
        <taxon>Pezizomycotina</taxon>
        <taxon>Sordariomycetes</taxon>
        <taxon>Sordariomycetidae</taxon>
        <taxon>Sordariales</taxon>
        <taxon>Podosporaceae</taxon>
        <taxon>Podospora</taxon>
    </lineage>
</organism>
<evidence type="ECO:0000313" key="2">
    <source>
        <dbReference type="EMBL" id="KAK3381966.1"/>
    </source>
</evidence>
<dbReference type="AlphaFoldDB" id="A0AAE0TWE5"/>
<comment type="caution">
    <text evidence="2">The sequence shown here is derived from an EMBL/GenBank/DDBJ whole genome shotgun (WGS) entry which is preliminary data.</text>
</comment>
<proteinExistence type="predicted"/>
<reference evidence="2" key="1">
    <citation type="journal article" date="2023" name="Mol. Phylogenet. Evol.">
        <title>Genome-scale phylogeny and comparative genomics of the fungal order Sordariales.</title>
        <authorList>
            <person name="Hensen N."/>
            <person name="Bonometti L."/>
            <person name="Westerberg I."/>
            <person name="Brannstrom I.O."/>
            <person name="Guillou S."/>
            <person name="Cros-Aarteil S."/>
            <person name="Calhoun S."/>
            <person name="Haridas S."/>
            <person name="Kuo A."/>
            <person name="Mondo S."/>
            <person name="Pangilinan J."/>
            <person name="Riley R."/>
            <person name="LaButti K."/>
            <person name="Andreopoulos B."/>
            <person name="Lipzen A."/>
            <person name="Chen C."/>
            <person name="Yan M."/>
            <person name="Daum C."/>
            <person name="Ng V."/>
            <person name="Clum A."/>
            <person name="Steindorff A."/>
            <person name="Ohm R.A."/>
            <person name="Martin F."/>
            <person name="Silar P."/>
            <person name="Natvig D.O."/>
            <person name="Lalanne C."/>
            <person name="Gautier V."/>
            <person name="Ament-Velasquez S.L."/>
            <person name="Kruys A."/>
            <person name="Hutchinson M.I."/>
            <person name="Powell A.J."/>
            <person name="Barry K."/>
            <person name="Miller A.N."/>
            <person name="Grigoriev I.V."/>
            <person name="Debuchy R."/>
            <person name="Gladieux P."/>
            <person name="Hiltunen Thoren M."/>
            <person name="Johannesson H."/>
        </authorList>
    </citation>
    <scope>NUCLEOTIDE SEQUENCE</scope>
    <source>
        <strain evidence="2">CBS 232.78</strain>
    </source>
</reference>
<dbReference type="PANTHER" id="PTHR33112:SF16">
    <property type="entry name" value="HETEROKARYON INCOMPATIBILITY DOMAIN-CONTAINING PROTEIN"/>
    <property type="match status" value="1"/>
</dbReference>
<dbReference type="PANTHER" id="PTHR33112">
    <property type="entry name" value="DOMAIN PROTEIN, PUTATIVE-RELATED"/>
    <property type="match status" value="1"/>
</dbReference>
<dbReference type="Proteomes" id="UP001285441">
    <property type="component" value="Unassembled WGS sequence"/>
</dbReference>
<dbReference type="InterPro" id="IPR010730">
    <property type="entry name" value="HET"/>
</dbReference>
<accession>A0AAE0TWE5</accession>